<proteinExistence type="predicted"/>
<accession>A0A6A2ZLK3</accession>
<dbReference type="InterPro" id="IPR027443">
    <property type="entry name" value="IPNS-like_sf"/>
</dbReference>
<dbReference type="SUPFAM" id="SSF51197">
    <property type="entry name" value="Clavaminate synthase-like"/>
    <property type="match status" value="1"/>
</dbReference>
<dbReference type="InterPro" id="IPR005123">
    <property type="entry name" value="Oxoglu/Fe-dep_dioxygenase_dom"/>
</dbReference>
<dbReference type="FunFam" id="2.60.120.330:FF:000079">
    <property type="entry name" value="Protein SRG1"/>
    <property type="match status" value="1"/>
</dbReference>
<comment type="caution">
    <text evidence="4">The sequence shown here is derived from an EMBL/GenBank/DDBJ whole genome shotgun (WGS) entry which is preliminary data.</text>
</comment>
<evidence type="ECO:0000256" key="1">
    <source>
        <dbReference type="ARBA" id="ARBA00022723"/>
    </source>
</evidence>
<dbReference type="PANTHER" id="PTHR47991">
    <property type="entry name" value="OXOGLUTARATE/IRON-DEPENDENT DIOXYGENASE"/>
    <property type="match status" value="1"/>
</dbReference>
<reference evidence="4" key="1">
    <citation type="submission" date="2019-09" db="EMBL/GenBank/DDBJ databases">
        <title>Draft genome information of white flower Hibiscus syriacus.</title>
        <authorList>
            <person name="Kim Y.-M."/>
        </authorList>
    </citation>
    <scope>NUCLEOTIDE SEQUENCE [LARGE SCALE GENOMIC DNA]</scope>
    <source>
        <strain evidence="4">YM2019G1</strain>
    </source>
</reference>
<evidence type="ECO:0000313" key="4">
    <source>
        <dbReference type="EMBL" id="KAE8692446.1"/>
    </source>
</evidence>
<dbReference type="InterPro" id="IPR044861">
    <property type="entry name" value="IPNS-like_FE2OG_OXY"/>
</dbReference>
<dbReference type="EMBL" id="VEPZ02001133">
    <property type="protein sequence ID" value="KAE8692446.1"/>
    <property type="molecule type" value="Genomic_DNA"/>
</dbReference>
<protein>
    <submittedName>
        <fullName evidence="4">E3 ubiquitin-protein ligase RING1-like</fullName>
    </submittedName>
</protein>
<dbReference type="Gene3D" id="2.60.120.330">
    <property type="entry name" value="B-lactam Antibiotic, Isopenicillin N Synthase, Chain"/>
    <property type="match status" value="1"/>
</dbReference>
<evidence type="ECO:0000259" key="3">
    <source>
        <dbReference type="PROSITE" id="PS51471"/>
    </source>
</evidence>
<keyword evidence="2" id="KW-0408">Iron</keyword>
<keyword evidence="5" id="KW-1185">Reference proteome</keyword>
<evidence type="ECO:0000256" key="2">
    <source>
        <dbReference type="ARBA" id="ARBA00023004"/>
    </source>
</evidence>
<dbReference type="Pfam" id="PF03171">
    <property type="entry name" value="2OG-FeII_Oxy"/>
    <property type="match status" value="1"/>
</dbReference>
<evidence type="ECO:0000313" key="5">
    <source>
        <dbReference type="Proteomes" id="UP000436088"/>
    </source>
</evidence>
<dbReference type="AlphaFoldDB" id="A0A6A2ZLK3"/>
<gene>
    <name evidence="4" type="ORF">F3Y22_tig00110833pilonHSYRG00068</name>
</gene>
<dbReference type="Proteomes" id="UP000436088">
    <property type="component" value="Unassembled WGS sequence"/>
</dbReference>
<name>A0A6A2ZLK3_HIBSY</name>
<keyword evidence="1" id="KW-0479">Metal-binding</keyword>
<dbReference type="PROSITE" id="PS51471">
    <property type="entry name" value="FE2OG_OXY"/>
    <property type="match status" value="1"/>
</dbReference>
<dbReference type="InterPro" id="IPR050295">
    <property type="entry name" value="Plant_2OG-oxidoreductases"/>
</dbReference>
<feature type="domain" description="Fe2OG dioxygenase" evidence="3">
    <location>
        <begin position="15"/>
        <end position="115"/>
    </location>
</feature>
<sequence>MRIDKEALIGLQKQLVHCYRVNYYPPRSKPDQVLGASPHSDNSTITILMQDNDVCGLHIKHSNEWVPVNPIPNSLVVIVSDVVEIWSNGKYKSIEHRAVANYNKARISYATFLIPHNEVEIELLDHMINPKTKQQIYKKVKYGEYLRSSMKRKMEGKAHINMAKVGTLA</sequence>
<organism evidence="4 5">
    <name type="scientific">Hibiscus syriacus</name>
    <name type="common">Rose of Sharon</name>
    <dbReference type="NCBI Taxonomy" id="106335"/>
    <lineage>
        <taxon>Eukaryota</taxon>
        <taxon>Viridiplantae</taxon>
        <taxon>Streptophyta</taxon>
        <taxon>Embryophyta</taxon>
        <taxon>Tracheophyta</taxon>
        <taxon>Spermatophyta</taxon>
        <taxon>Magnoliopsida</taxon>
        <taxon>eudicotyledons</taxon>
        <taxon>Gunneridae</taxon>
        <taxon>Pentapetalae</taxon>
        <taxon>rosids</taxon>
        <taxon>malvids</taxon>
        <taxon>Malvales</taxon>
        <taxon>Malvaceae</taxon>
        <taxon>Malvoideae</taxon>
        <taxon>Hibiscus</taxon>
    </lineage>
</organism>
<dbReference type="GO" id="GO:0046872">
    <property type="term" value="F:metal ion binding"/>
    <property type="evidence" value="ECO:0007669"/>
    <property type="project" value="UniProtKB-KW"/>
</dbReference>